<name>A0ABV7H2R3_9BURK</name>
<dbReference type="PANTHER" id="PTHR36121">
    <property type="entry name" value="PROTEIN SXY"/>
    <property type="match status" value="1"/>
</dbReference>
<dbReference type="Proteomes" id="UP001595556">
    <property type="component" value="Unassembled WGS sequence"/>
</dbReference>
<dbReference type="PANTHER" id="PTHR36121:SF1">
    <property type="entry name" value="PROTEIN SXY"/>
    <property type="match status" value="1"/>
</dbReference>
<organism evidence="2 3">
    <name type="scientific">Piscinibacterium candidicorallinum</name>
    <dbReference type="NCBI Taxonomy" id="1793872"/>
    <lineage>
        <taxon>Bacteria</taxon>
        <taxon>Pseudomonadati</taxon>
        <taxon>Pseudomonadota</taxon>
        <taxon>Betaproteobacteria</taxon>
        <taxon>Burkholderiales</taxon>
        <taxon>Piscinibacterium</taxon>
    </lineage>
</organism>
<dbReference type="InterPro" id="IPR007077">
    <property type="entry name" value="TfoX_C"/>
</dbReference>
<dbReference type="Gene3D" id="1.10.150.20">
    <property type="entry name" value="5' to 3' exonuclease, C-terminal subdomain"/>
    <property type="match status" value="1"/>
</dbReference>
<evidence type="ECO:0000259" key="1">
    <source>
        <dbReference type="Pfam" id="PF04994"/>
    </source>
</evidence>
<sequence length="109" mass="12183">MRLSKANRLESRMGQAESLSGARLAKLSGIGPVTAEWLMRAGFADTDALRKAGSVNAYQRCLQAGHPENLNLLWALEGALTGRDWREVARTERERLLFALDDMKRDRTP</sequence>
<dbReference type="InterPro" id="IPR047525">
    <property type="entry name" value="TfoX-like"/>
</dbReference>
<dbReference type="RefSeq" id="WP_377300595.1">
    <property type="nucleotide sequence ID" value="NZ_CP180191.1"/>
</dbReference>
<comment type="caution">
    <text evidence="2">The sequence shown here is derived from an EMBL/GenBank/DDBJ whole genome shotgun (WGS) entry which is preliminary data.</text>
</comment>
<dbReference type="Pfam" id="PF04994">
    <property type="entry name" value="TfoX_C"/>
    <property type="match status" value="1"/>
</dbReference>
<dbReference type="EMBL" id="JBHRTI010000003">
    <property type="protein sequence ID" value="MFC3146317.1"/>
    <property type="molecule type" value="Genomic_DNA"/>
</dbReference>
<proteinExistence type="predicted"/>
<gene>
    <name evidence="2" type="ORF">ACFOEN_01525</name>
</gene>
<evidence type="ECO:0000313" key="3">
    <source>
        <dbReference type="Proteomes" id="UP001595556"/>
    </source>
</evidence>
<accession>A0ABV7H2R3</accession>
<keyword evidence="3" id="KW-1185">Reference proteome</keyword>
<protein>
    <submittedName>
        <fullName evidence="2">TfoX/Sxy family DNA transformation protein</fullName>
    </submittedName>
</protein>
<feature type="domain" description="TfoX C-terminal" evidence="1">
    <location>
        <begin position="22"/>
        <end position="97"/>
    </location>
</feature>
<reference evidence="3" key="1">
    <citation type="journal article" date="2019" name="Int. J. Syst. Evol. Microbiol.">
        <title>The Global Catalogue of Microorganisms (GCM) 10K type strain sequencing project: providing services to taxonomists for standard genome sequencing and annotation.</title>
        <authorList>
            <consortium name="The Broad Institute Genomics Platform"/>
            <consortium name="The Broad Institute Genome Sequencing Center for Infectious Disease"/>
            <person name="Wu L."/>
            <person name="Ma J."/>
        </authorList>
    </citation>
    <scope>NUCLEOTIDE SEQUENCE [LARGE SCALE GENOMIC DNA]</scope>
    <source>
        <strain evidence="3">KCTC 52168</strain>
    </source>
</reference>
<evidence type="ECO:0000313" key="2">
    <source>
        <dbReference type="EMBL" id="MFC3146317.1"/>
    </source>
</evidence>